<dbReference type="InterPro" id="IPR032443">
    <property type="entry name" value="RAWUL"/>
</dbReference>
<feature type="region of interest" description="Disordered" evidence="9">
    <location>
        <begin position="196"/>
        <end position="233"/>
    </location>
</feature>
<feature type="domain" description="RING-type" evidence="11">
    <location>
        <begin position="919"/>
        <end position="958"/>
    </location>
</feature>
<evidence type="ECO:0000259" key="11">
    <source>
        <dbReference type="PROSITE" id="PS50089"/>
    </source>
</evidence>
<dbReference type="OrthoDB" id="1305878at2759"/>
<dbReference type="CDD" id="cd17083">
    <property type="entry name" value="RAWUL_PCGF3"/>
    <property type="match status" value="1"/>
</dbReference>
<dbReference type="GO" id="GO:0003700">
    <property type="term" value="F:DNA-binding transcription factor activity"/>
    <property type="evidence" value="ECO:0007669"/>
    <property type="project" value="InterPro"/>
</dbReference>
<comment type="subcellular location">
    <subcellularLocation>
        <location evidence="1 7">Nucleus</location>
    </subcellularLocation>
</comment>
<dbReference type="PRINTS" id="PR00053">
    <property type="entry name" value="FORKHEAD"/>
</dbReference>
<name>A0A8S4NNN7_OWEFU</name>
<evidence type="ECO:0000256" key="6">
    <source>
        <dbReference type="ARBA" id="ARBA00023242"/>
    </source>
</evidence>
<dbReference type="SMART" id="SM00339">
    <property type="entry name" value="FH"/>
    <property type="match status" value="1"/>
</dbReference>
<dbReference type="FunFam" id="3.30.40.10:FF:000033">
    <property type="entry name" value="Polycomb group RING finger protein 3"/>
    <property type="match status" value="1"/>
</dbReference>
<dbReference type="InterPro" id="IPR013083">
    <property type="entry name" value="Znf_RING/FYVE/PHD"/>
</dbReference>
<dbReference type="PROSITE" id="PS00518">
    <property type="entry name" value="ZF_RING_1"/>
    <property type="match status" value="1"/>
</dbReference>
<dbReference type="EMBL" id="CAIIXF020000005">
    <property type="protein sequence ID" value="CAH1782543.1"/>
    <property type="molecule type" value="Genomic_DNA"/>
</dbReference>
<feature type="domain" description="Fork-head" evidence="10">
    <location>
        <begin position="365"/>
        <end position="464"/>
    </location>
</feature>
<evidence type="ECO:0000256" key="2">
    <source>
        <dbReference type="ARBA" id="ARBA00022723"/>
    </source>
</evidence>
<feature type="compositionally biased region" description="Low complexity" evidence="9">
    <location>
        <begin position="164"/>
        <end position="175"/>
    </location>
</feature>
<keyword evidence="5 7" id="KW-0238">DNA-binding</keyword>
<keyword evidence="2" id="KW-0479">Metal-binding</keyword>
<evidence type="ECO:0000256" key="9">
    <source>
        <dbReference type="SAM" id="MobiDB-lite"/>
    </source>
</evidence>
<dbReference type="Pfam" id="PF13923">
    <property type="entry name" value="zf-C3HC4_2"/>
    <property type="match status" value="1"/>
</dbReference>
<organism evidence="12 13">
    <name type="scientific">Owenia fusiformis</name>
    <name type="common">Polychaete worm</name>
    <dbReference type="NCBI Taxonomy" id="6347"/>
    <lineage>
        <taxon>Eukaryota</taxon>
        <taxon>Metazoa</taxon>
        <taxon>Spiralia</taxon>
        <taxon>Lophotrochozoa</taxon>
        <taxon>Annelida</taxon>
        <taxon>Polychaeta</taxon>
        <taxon>Sedentaria</taxon>
        <taxon>Canalipalpata</taxon>
        <taxon>Sabellida</taxon>
        <taxon>Oweniida</taxon>
        <taxon>Oweniidae</taxon>
        <taxon>Owenia</taxon>
    </lineage>
</organism>
<dbReference type="PROSITE" id="PS50089">
    <property type="entry name" value="ZF_RING_2"/>
    <property type="match status" value="1"/>
</dbReference>
<evidence type="ECO:0000259" key="10">
    <source>
        <dbReference type="PROSITE" id="PS50039"/>
    </source>
</evidence>
<dbReference type="GO" id="GO:0031519">
    <property type="term" value="C:PcG protein complex"/>
    <property type="evidence" value="ECO:0007669"/>
    <property type="project" value="UniProtKB-ARBA"/>
</dbReference>
<evidence type="ECO:0000256" key="3">
    <source>
        <dbReference type="ARBA" id="ARBA00022771"/>
    </source>
</evidence>
<dbReference type="InterPro" id="IPR036390">
    <property type="entry name" value="WH_DNA-bd_sf"/>
</dbReference>
<dbReference type="PROSITE" id="PS50039">
    <property type="entry name" value="FORK_HEAD_3"/>
    <property type="match status" value="1"/>
</dbReference>
<dbReference type="Gene3D" id="1.10.10.10">
    <property type="entry name" value="Winged helix-like DNA-binding domain superfamily/Winged helix DNA-binding domain"/>
    <property type="match status" value="1"/>
</dbReference>
<keyword evidence="4" id="KW-0862">Zinc</keyword>
<evidence type="ECO:0000256" key="8">
    <source>
        <dbReference type="PROSITE-ProRule" id="PRU00175"/>
    </source>
</evidence>
<evidence type="ECO:0000256" key="7">
    <source>
        <dbReference type="PROSITE-ProRule" id="PRU00089"/>
    </source>
</evidence>
<dbReference type="CDD" id="cd16735">
    <property type="entry name" value="RING-HC_PCGF3"/>
    <property type="match status" value="1"/>
</dbReference>
<dbReference type="SUPFAM" id="SSF57850">
    <property type="entry name" value="RING/U-box"/>
    <property type="match status" value="1"/>
</dbReference>
<dbReference type="InterPro" id="IPR051507">
    <property type="entry name" value="PcG_RING_finger"/>
</dbReference>
<dbReference type="AlphaFoldDB" id="A0A8S4NNN7"/>
<evidence type="ECO:0000256" key="4">
    <source>
        <dbReference type="ARBA" id="ARBA00022833"/>
    </source>
</evidence>
<dbReference type="Proteomes" id="UP000749559">
    <property type="component" value="Unassembled WGS sequence"/>
</dbReference>
<feature type="region of interest" description="Disordered" evidence="9">
    <location>
        <begin position="582"/>
        <end position="602"/>
    </location>
</feature>
<feature type="DNA-binding region" description="Fork-head" evidence="7">
    <location>
        <begin position="365"/>
        <end position="464"/>
    </location>
</feature>
<gene>
    <name evidence="12" type="ORF">OFUS_LOCUS8980</name>
</gene>
<dbReference type="SMART" id="SM00184">
    <property type="entry name" value="RING"/>
    <property type="match status" value="1"/>
</dbReference>
<feature type="region of interest" description="Disordered" evidence="9">
    <location>
        <begin position="154"/>
        <end position="175"/>
    </location>
</feature>
<proteinExistence type="predicted"/>
<dbReference type="PROSITE" id="PS00658">
    <property type="entry name" value="FORK_HEAD_2"/>
    <property type="match status" value="1"/>
</dbReference>
<dbReference type="Pfam" id="PF00250">
    <property type="entry name" value="Forkhead"/>
    <property type="match status" value="1"/>
</dbReference>
<keyword evidence="3 8" id="KW-0863">Zinc-finger</keyword>
<dbReference type="InterPro" id="IPR036388">
    <property type="entry name" value="WH-like_DNA-bd_sf"/>
</dbReference>
<accession>A0A8S4NNN7</accession>
<evidence type="ECO:0008006" key="14">
    <source>
        <dbReference type="Google" id="ProtNLM"/>
    </source>
</evidence>
<protein>
    <recommendedName>
        <fullName evidence="14">RING-type domain-containing protein</fullName>
    </recommendedName>
</protein>
<evidence type="ECO:0000256" key="1">
    <source>
        <dbReference type="ARBA" id="ARBA00004123"/>
    </source>
</evidence>
<dbReference type="SUPFAM" id="SSF46785">
    <property type="entry name" value="Winged helix' DNA-binding domain"/>
    <property type="match status" value="1"/>
</dbReference>
<sequence>MAENASIVTDVMKQILKVASAEGVSQVSIDKQRVVVTTSAIKKEPIEQSTSEPTKPLKTAVRMASQLLKKSSSTIRLQCSRAKSPEELRRELPNKSHLNLNPGMKWSADTKCASMTIKSFPIKEEDSPVKVSVNTTGDADKKLFGTVAMKTENSSAGSIKCNDTTQSLSTTSAQTPVNAEQLEMTSQQNRVVFSLNSSSQTQNSTSQPENSISHSQNSDIQPENSTSQSENSLSKPWHYLVQQKQNYVQPQDCNSEVKNNIQPQKCVSPVLTQNQTDNSETRLLESPNTAKEDTTPDGNITGQNVKRVDQFTWQLPSYRSNPTHKPTQFESKPIPLSEIRRIRSRILKFVELYESIGKVNEETGRPMFSYTELCYLALLKAPDFRVPTKVIYSYIEKTFPFFNKDCPRKTWKNAIRHCLSKSKCFFKTTKMQKTPGYDHEVALWTLSPSFLVSFARGDFRVDRDQLCSNLRWAFEAVDNAGAFWHSAAQAVACMIQENYIRDIVAEELTDILYVPPEDIPNTKKMRAVTAAMMKVKPVIIVDQKTVSNTGDKEEPLKSVEPCTMPSKANMIELDPAKTCFSSKQRPILPKPQESGETPCTRSEAFCDSKSWNPLKRKSLMFPISPKKRKRVESNPSLYSKRYTAPKPIDVNQSHKYLTRCSSRRQAFMENNFPKRPKKKHKVPESQKGQFMYGLGLRNIKKGEKVLVRESEFEKQRQIDYQKIMNLAKEKTQAQDESIKRITMNGLGEDSLIINCDVDTDICENVTLGNLLSETLENLSQKTTQNFSMQFAENEDDEKLKGPGVVLKSKISMKVIDEDPNAIKQELDADDMLVDKKKEEWESDIDEVWEMDDEYIDEKKDYNLEKIWRLGSDHSYAVDPYMCNADVFVCEYEKGTKMKGGKNPMERKIRLKTVNPYITCYLCKGYLIDATTITECLHTFCRSCIVKFLKENNTCPKCEEVIHQSHPMNYISHDRTMQDIVYKLVPNLLENERKKEERYHKKKGLPLPRHDSEENDHKPPAVPEDPKGDCHRSDEQVNLCLECKSNKLNKLKRKFLRCSSQATITHVKKFVALKLYKDLNRFKEVDILCNEEILGKDHTLKFVTVTRWRQKNCPLLLHYRPKVEI</sequence>
<dbReference type="InterPro" id="IPR017907">
    <property type="entry name" value="Znf_RING_CS"/>
</dbReference>
<dbReference type="Gene3D" id="3.10.20.90">
    <property type="entry name" value="Phosphatidylinositol 3-kinase Catalytic Subunit, Chain A, domain 1"/>
    <property type="match status" value="1"/>
</dbReference>
<dbReference type="GO" id="GO:0043565">
    <property type="term" value="F:sequence-specific DNA binding"/>
    <property type="evidence" value="ECO:0007669"/>
    <property type="project" value="InterPro"/>
</dbReference>
<evidence type="ECO:0000313" key="12">
    <source>
        <dbReference type="EMBL" id="CAH1782543.1"/>
    </source>
</evidence>
<reference evidence="12" key="1">
    <citation type="submission" date="2022-03" db="EMBL/GenBank/DDBJ databases">
        <authorList>
            <person name="Martin C."/>
        </authorList>
    </citation>
    <scope>NUCLEOTIDE SEQUENCE</scope>
</reference>
<evidence type="ECO:0000256" key="5">
    <source>
        <dbReference type="ARBA" id="ARBA00023125"/>
    </source>
</evidence>
<feature type="region of interest" description="Disordered" evidence="9">
    <location>
        <begin position="994"/>
        <end position="1029"/>
    </location>
</feature>
<feature type="compositionally biased region" description="Polar residues" evidence="9">
    <location>
        <begin position="154"/>
        <end position="163"/>
    </location>
</feature>
<dbReference type="GO" id="GO:0008270">
    <property type="term" value="F:zinc ion binding"/>
    <property type="evidence" value="ECO:0007669"/>
    <property type="project" value="UniProtKB-KW"/>
</dbReference>
<dbReference type="InterPro" id="IPR001766">
    <property type="entry name" value="Fork_head_dom"/>
</dbReference>
<feature type="compositionally biased region" description="Basic and acidic residues" evidence="9">
    <location>
        <begin position="1007"/>
        <end position="1029"/>
    </location>
</feature>
<dbReference type="InterPro" id="IPR030456">
    <property type="entry name" value="TF_fork_head_CS_2"/>
</dbReference>
<evidence type="ECO:0000313" key="13">
    <source>
        <dbReference type="Proteomes" id="UP000749559"/>
    </source>
</evidence>
<feature type="compositionally biased region" description="Low complexity" evidence="9">
    <location>
        <begin position="196"/>
        <end position="211"/>
    </location>
</feature>
<comment type="caution">
    <text evidence="12">The sequence shown here is derived from an EMBL/GenBank/DDBJ whole genome shotgun (WGS) entry which is preliminary data.</text>
</comment>
<keyword evidence="13" id="KW-1185">Reference proteome</keyword>
<dbReference type="InterPro" id="IPR001841">
    <property type="entry name" value="Znf_RING"/>
</dbReference>
<feature type="compositionally biased region" description="Polar residues" evidence="9">
    <location>
        <begin position="212"/>
        <end position="233"/>
    </location>
</feature>
<dbReference type="Pfam" id="PF16207">
    <property type="entry name" value="RAWUL"/>
    <property type="match status" value="1"/>
</dbReference>
<dbReference type="CDD" id="cd00059">
    <property type="entry name" value="FH_FOX"/>
    <property type="match status" value="1"/>
</dbReference>
<dbReference type="Gene3D" id="3.30.40.10">
    <property type="entry name" value="Zinc/RING finger domain, C3HC4 (zinc finger)"/>
    <property type="match status" value="1"/>
</dbReference>
<dbReference type="PANTHER" id="PTHR45893">
    <property type="entry name" value="POLYCOMB GROUP RING FINGER PROTEIN"/>
    <property type="match status" value="1"/>
</dbReference>
<keyword evidence="6 7" id="KW-0539">Nucleus</keyword>